<dbReference type="EMBL" id="SGPL01000474">
    <property type="protein sequence ID" value="THH12290.1"/>
    <property type="molecule type" value="Genomic_DNA"/>
</dbReference>
<comment type="caution">
    <text evidence="3">The sequence shown here is derived from an EMBL/GenBank/DDBJ whole genome shotgun (WGS) entry which is preliminary data.</text>
</comment>
<feature type="region of interest" description="Disordered" evidence="1">
    <location>
        <begin position="1"/>
        <end position="20"/>
    </location>
</feature>
<dbReference type="InterPro" id="IPR029063">
    <property type="entry name" value="SAM-dependent_MTases_sf"/>
</dbReference>
<feature type="compositionally biased region" description="Low complexity" evidence="1">
    <location>
        <begin position="7"/>
        <end position="20"/>
    </location>
</feature>
<dbReference type="CDD" id="cd02440">
    <property type="entry name" value="AdoMet_MTases"/>
    <property type="match status" value="1"/>
</dbReference>
<dbReference type="OrthoDB" id="2013972at2759"/>
<feature type="region of interest" description="Disordered" evidence="1">
    <location>
        <begin position="403"/>
        <end position="424"/>
    </location>
</feature>
<gene>
    <name evidence="3" type="ORF">EW146_g7760</name>
</gene>
<feature type="region of interest" description="Disordered" evidence="1">
    <location>
        <begin position="31"/>
        <end position="93"/>
    </location>
</feature>
<evidence type="ECO:0000256" key="1">
    <source>
        <dbReference type="SAM" id="MobiDB-lite"/>
    </source>
</evidence>
<evidence type="ECO:0000313" key="4">
    <source>
        <dbReference type="Proteomes" id="UP000310158"/>
    </source>
</evidence>
<dbReference type="PANTHER" id="PTHR43591">
    <property type="entry name" value="METHYLTRANSFERASE"/>
    <property type="match status" value="1"/>
</dbReference>
<feature type="region of interest" description="Disordered" evidence="1">
    <location>
        <begin position="525"/>
        <end position="578"/>
    </location>
</feature>
<protein>
    <recommendedName>
        <fullName evidence="2">Methyltransferase domain-containing protein</fullName>
    </recommendedName>
</protein>
<dbReference type="AlphaFoldDB" id="A0A4S4LQA6"/>
<dbReference type="Pfam" id="PF13649">
    <property type="entry name" value="Methyltransf_25"/>
    <property type="match status" value="1"/>
</dbReference>
<dbReference type="SUPFAM" id="SSF53335">
    <property type="entry name" value="S-adenosyl-L-methionine-dependent methyltransferases"/>
    <property type="match status" value="1"/>
</dbReference>
<keyword evidence="4" id="KW-1185">Reference proteome</keyword>
<feature type="compositionally biased region" description="Pro residues" evidence="1">
    <location>
        <begin position="564"/>
        <end position="573"/>
    </location>
</feature>
<name>A0A4S4LQA6_9AGAM</name>
<organism evidence="3 4">
    <name type="scientific">Bondarzewia mesenterica</name>
    <dbReference type="NCBI Taxonomy" id="1095465"/>
    <lineage>
        <taxon>Eukaryota</taxon>
        <taxon>Fungi</taxon>
        <taxon>Dikarya</taxon>
        <taxon>Basidiomycota</taxon>
        <taxon>Agaricomycotina</taxon>
        <taxon>Agaricomycetes</taxon>
        <taxon>Russulales</taxon>
        <taxon>Bondarzewiaceae</taxon>
        <taxon>Bondarzewia</taxon>
    </lineage>
</organism>
<feature type="domain" description="Methyltransferase" evidence="2">
    <location>
        <begin position="252"/>
        <end position="352"/>
    </location>
</feature>
<proteinExistence type="predicted"/>
<feature type="compositionally biased region" description="Polar residues" evidence="1">
    <location>
        <begin position="403"/>
        <end position="412"/>
    </location>
</feature>
<evidence type="ECO:0000313" key="3">
    <source>
        <dbReference type="EMBL" id="THH12290.1"/>
    </source>
</evidence>
<reference evidence="3 4" key="1">
    <citation type="submission" date="2019-02" db="EMBL/GenBank/DDBJ databases">
        <title>Genome sequencing of the rare red list fungi Bondarzewia mesenterica.</title>
        <authorList>
            <person name="Buettner E."/>
            <person name="Kellner H."/>
        </authorList>
    </citation>
    <scope>NUCLEOTIDE SEQUENCE [LARGE SCALE GENOMIC DNA]</scope>
    <source>
        <strain evidence="3 4">DSM 108281</strain>
    </source>
</reference>
<evidence type="ECO:0000259" key="2">
    <source>
        <dbReference type="Pfam" id="PF13649"/>
    </source>
</evidence>
<accession>A0A4S4LQA6</accession>
<dbReference type="Proteomes" id="UP000310158">
    <property type="component" value="Unassembled WGS sequence"/>
</dbReference>
<dbReference type="Gene3D" id="3.40.50.150">
    <property type="entry name" value="Vaccinia Virus protein VP39"/>
    <property type="match status" value="1"/>
</dbReference>
<feature type="compositionally biased region" description="Basic and acidic residues" evidence="1">
    <location>
        <begin position="413"/>
        <end position="423"/>
    </location>
</feature>
<sequence>MAPTNPPFKSSASASFSPRWSRSQFQPCTRHLVSLPPRPHSSYSHHIPTSFKLQKSRRRDSFMASLRRKLSSKRPTIPGRKPPPLLLTPGKEIDSPGLGTPWNLVDGSGTTMPSIAGNFFKRAVVKRQKSTVLPTRPCSLDSAASDSIRTSPSASIAFFRQSPESSSSSIIPAPDIDMDTREAKGLFCESEYFVNRNDEKFHPYSEGEAPYMQPYTAISLENDRMTNALLRRLTPKGSPSFHDFGNKPPARVLDLACGEGHWVIDAAVTWRARGVKVTGLDLVDINSKEWDDLDRAITDNITWVRHNFVHYALPFPSNSFDFIRLANAYLCVPVHRWSFVMTEIRRVLASNGIMEVVDDQMFFPSIQPPSPVEPTFPVTSTNPAKPTALETIFHMDDDEPKLKSNNVSSRASSDNKDSQKPWSKEMQNCDEVESIFSRMLTSKYKIHPRPAEFLPALLSSVFGKPHVIKVPPIHVCLPSREFIKRDLARRKRTESESWASWPLITIEWDKKDSKDKNGSLRSKGKVDLFGLDSDSEDDATNKNADVPATSSKKAALQPAETQPSSPPPTPAPHQPKGMVVFPSTFIPMSPMEVEIHTCKHLHTLLSCHFAIEDFAAEFFDEEGRPLVDPQEMEDALWDYSMFRRRRFNWPLDPPELRFPIEDTPPDPGPSHKVLQRGLKHERSSSASSVNGVFTVNPSASSDGLTFVRCFRVFEATKSPSFI</sequence>
<dbReference type="InterPro" id="IPR041698">
    <property type="entry name" value="Methyltransf_25"/>
</dbReference>